<evidence type="ECO:0000259" key="1">
    <source>
        <dbReference type="Pfam" id="PF18790"/>
    </source>
</evidence>
<reference evidence="2 3" key="1">
    <citation type="submission" date="2019-09" db="EMBL/GenBank/DDBJ databases">
        <authorList>
            <person name="Depoorter E."/>
        </authorList>
    </citation>
    <scope>NUCLEOTIDE SEQUENCE [LARGE SCALE GENOMIC DNA]</scope>
    <source>
        <strain evidence="2">LMG 13014</strain>
    </source>
</reference>
<name>A0A6P2NTD8_9BURK</name>
<gene>
    <name evidence="2" type="ORF">BLA13014_04589</name>
</gene>
<sequence>MTAQDLVDIATLVADGLHRRERRQQIFPVRDNDQFCEGTFVGPILGIEGRVAMQRINRQGEVVMHSLEALASPVTPGTLVEISYSDGLGRVNELGVDRGIGR</sequence>
<feature type="domain" description="KfrB" evidence="1">
    <location>
        <begin position="39"/>
        <end position="91"/>
    </location>
</feature>
<dbReference type="Pfam" id="PF18790">
    <property type="entry name" value="KfrB"/>
    <property type="match status" value="1"/>
</dbReference>
<dbReference type="EMBL" id="CABVQC010000033">
    <property type="protein sequence ID" value="VWB98111.1"/>
    <property type="molecule type" value="Genomic_DNA"/>
</dbReference>
<evidence type="ECO:0000313" key="2">
    <source>
        <dbReference type="EMBL" id="VWB98111.1"/>
    </source>
</evidence>
<evidence type="ECO:0000313" key="3">
    <source>
        <dbReference type="Proteomes" id="UP000494261"/>
    </source>
</evidence>
<dbReference type="AlphaFoldDB" id="A0A6P2NTD8"/>
<proteinExistence type="predicted"/>
<protein>
    <recommendedName>
        <fullName evidence="1">KfrB domain-containing protein</fullName>
    </recommendedName>
</protein>
<dbReference type="InterPro" id="IPR040782">
    <property type="entry name" value="KfrB"/>
</dbReference>
<accession>A0A6P2NTD8</accession>
<dbReference type="Proteomes" id="UP000494261">
    <property type="component" value="Unassembled WGS sequence"/>
</dbReference>
<organism evidence="2 3">
    <name type="scientific">Burkholderia aenigmatica</name>
    <dbReference type="NCBI Taxonomy" id="2015348"/>
    <lineage>
        <taxon>Bacteria</taxon>
        <taxon>Pseudomonadati</taxon>
        <taxon>Pseudomonadota</taxon>
        <taxon>Betaproteobacteria</taxon>
        <taxon>Burkholderiales</taxon>
        <taxon>Burkholderiaceae</taxon>
        <taxon>Burkholderia</taxon>
        <taxon>Burkholderia cepacia complex</taxon>
    </lineage>
</organism>